<feature type="domain" description="Exonuclease" evidence="1">
    <location>
        <begin position="2"/>
        <end position="199"/>
    </location>
</feature>
<protein>
    <recommendedName>
        <fullName evidence="1">Exonuclease domain-containing protein</fullName>
    </recommendedName>
</protein>
<evidence type="ECO:0000313" key="2">
    <source>
        <dbReference type="EMBL" id="QHU09272.1"/>
    </source>
</evidence>
<organism evidence="2">
    <name type="scientific">viral metagenome</name>
    <dbReference type="NCBI Taxonomy" id="1070528"/>
    <lineage>
        <taxon>unclassified sequences</taxon>
        <taxon>metagenomes</taxon>
        <taxon>organismal metagenomes</taxon>
    </lineage>
</organism>
<dbReference type="CDD" id="cd06127">
    <property type="entry name" value="DEDDh"/>
    <property type="match status" value="1"/>
</dbReference>
<dbReference type="Gene3D" id="3.30.420.10">
    <property type="entry name" value="Ribonuclease H-like superfamily/Ribonuclease H"/>
    <property type="match status" value="1"/>
</dbReference>
<proteinExistence type="predicted"/>
<accession>A0A6C0JU43</accession>
<dbReference type="SUPFAM" id="SSF53098">
    <property type="entry name" value="Ribonuclease H-like"/>
    <property type="match status" value="1"/>
</dbReference>
<name>A0A6C0JU43_9ZZZZ</name>
<dbReference type="SMART" id="SM00479">
    <property type="entry name" value="EXOIII"/>
    <property type="match status" value="1"/>
</dbReference>
<dbReference type="InterPro" id="IPR036397">
    <property type="entry name" value="RNaseH_sf"/>
</dbReference>
<reference evidence="2" key="1">
    <citation type="journal article" date="2020" name="Nature">
        <title>Giant virus diversity and host interactions through global metagenomics.</title>
        <authorList>
            <person name="Schulz F."/>
            <person name="Roux S."/>
            <person name="Paez-Espino D."/>
            <person name="Jungbluth S."/>
            <person name="Walsh D.A."/>
            <person name="Denef V.J."/>
            <person name="McMahon K.D."/>
            <person name="Konstantinidis K.T."/>
            <person name="Eloe-Fadrosh E.A."/>
            <person name="Kyrpides N.C."/>
            <person name="Woyke T."/>
        </authorList>
    </citation>
    <scope>NUCLEOTIDE SEQUENCE</scope>
    <source>
        <strain evidence="2">GVMAG-S-1074260-58</strain>
    </source>
</reference>
<dbReference type="InterPro" id="IPR013520">
    <property type="entry name" value="Ribonucl_H"/>
</dbReference>
<dbReference type="GO" id="GO:0003676">
    <property type="term" value="F:nucleic acid binding"/>
    <property type="evidence" value="ECO:0007669"/>
    <property type="project" value="InterPro"/>
</dbReference>
<dbReference type="Pfam" id="PF00929">
    <property type="entry name" value="RNase_T"/>
    <property type="match status" value="1"/>
</dbReference>
<dbReference type="EMBL" id="MN740707">
    <property type="protein sequence ID" value="QHU09272.1"/>
    <property type="molecule type" value="Genomic_DNA"/>
</dbReference>
<evidence type="ECO:0000259" key="1">
    <source>
        <dbReference type="SMART" id="SM00479"/>
    </source>
</evidence>
<dbReference type="AlphaFoldDB" id="A0A6C0JU43"/>
<dbReference type="InterPro" id="IPR012337">
    <property type="entry name" value="RNaseH-like_sf"/>
</dbReference>
<sequence length="218" mass="25596">MKVLVFDTETTGLPETFKTTIFETERWPYIVQLSWILYDTETHTLLNCQDHLILCPIEIPTESTKIHGIKNSYTKRKGVTMEYAMDLFHTDVHRSDTIVAHNVSFDKRMCMVECIRLKRMHPFIENGLTKPTYCTMMESKSFCNLVRPCKYKGTYVKFPKLTELHDALFGYTPKGAHDAMADVLICLRCYMKYKEDMDMVKNNRTLSKMFELYCGSYR</sequence>